<evidence type="ECO:0000313" key="6">
    <source>
        <dbReference type="EMBL" id="EMT53877.1"/>
    </source>
</evidence>
<dbReference type="PROSITE" id="PS50113">
    <property type="entry name" value="PAC"/>
    <property type="match status" value="1"/>
</dbReference>
<feature type="domain" description="EAL" evidence="4">
    <location>
        <begin position="572"/>
        <end position="826"/>
    </location>
</feature>
<feature type="transmembrane region" description="Helical" evidence="1">
    <location>
        <begin position="40"/>
        <end position="58"/>
    </location>
</feature>
<keyword evidence="1" id="KW-1133">Transmembrane helix</keyword>
<evidence type="ECO:0000259" key="5">
    <source>
        <dbReference type="PROSITE" id="PS50887"/>
    </source>
</evidence>
<dbReference type="SUPFAM" id="SSF141868">
    <property type="entry name" value="EAL domain-like"/>
    <property type="match status" value="1"/>
</dbReference>
<name>M8DK88_9BACL</name>
<proteinExistence type="predicted"/>
<comment type="caution">
    <text evidence="6">The sequence shown here is derived from an EMBL/GenBank/DDBJ whole genome shotgun (WGS) entry which is preliminary data.</text>
</comment>
<gene>
    <name evidence="6" type="ORF">I532_07675</name>
</gene>
<feature type="domain" description="PAS" evidence="2">
    <location>
        <begin position="268"/>
        <end position="343"/>
    </location>
</feature>
<dbReference type="SMART" id="SM00091">
    <property type="entry name" value="PAS"/>
    <property type="match status" value="1"/>
</dbReference>
<feature type="transmembrane region" description="Helical" evidence="1">
    <location>
        <begin position="103"/>
        <end position="121"/>
    </location>
</feature>
<dbReference type="InterPro" id="IPR000700">
    <property type="entry name" value="PAS-assoc_C"/>
</dbReference>
<evidence type="ECO:0000259" key="3">
    <source>
        <dbReference type="PROSITE" id="PS50113"/>
    </source>
</evidence>
<dbReference type="Gene3D" id="3.20.20.450">
    <property type="entry name" value="EAL domain"/>
    <property type="match status" value="1"/>
</dbReference>
<dbReference type="InterPro" id="IPR033425">
    <property type="entry name" value="MASE3"/>
</dbReference>
<dbReference type="Pfam" id="PF13426">
    <property type="entry name" value="PAS_9"/>
    <property type="match status" value="1"/>
</dbReference>
<dbReference type="InterPro" id="IPR035919">
    <property type="entry name" value="EAL_sf"/>
</dbReference>
<dbReference type="PROSITE" id="PS50883">
    <property type="entry name" value="EAL"/>
    <property type="match status" value="1"/>
</dbReference>
<feature type="transmembrane region" description="Helical" evidence="1">
    <location>
        <begin position="199"/>
        <end position="217"/>
    </location>
</feature>
<dbReference type="Gene3D" id="3.30.450.20">
    <property type="entry name" value="PAS domain"/>
    <property type="match status" value="1"/>
</dbReference>
<keyword evidence="1" id="KW-0472">Membrane</keyword>
<dbReference type="Pfam" id="PF17159">
    <property type="entry name" value="MASE3"/>
    <property type="match status" value="1"/>
</dbReference>
<dbReference type="PROSITE" id="PS50112">
    <property type="entry name" value="PAS"/>
    <property type="match status" value="1"/>
</dbReference>
<dbReference type="PANTHER" id="PTHR44757:SF2">
    <property type="entry name" value="BIOFILM ARCHITECTURE MAINTENANCE PROTEIN MBAA"/>
    <property type="match status" value="1"/>
</dbReference>
<accession>M8DK88</accession>
<dbReference type="AlphaFoldDB" id="M8DK88"/>
<dbReference type="PROSITE" id="PS50887">
    <property type="entry name" value="GGDEF"/>
    <property type="match status" value="1"/>
</dbReference>
<organism evidence="6 7">
    <name type="scientific">Brevibacillus borstelensis AK1</name>
    <dbReference type="NCBI Taxonomy" id="1300222"/>
    <lineage>
        <taxon>Bacteria</taxon>
        <taxon>Bacillati</taxon>
        <taxon>Bacillota</taxon>
        <taxon>Bacilli</taxon>
        <taxon>Bacillales</taxon>
        <taxon>Paenibacillaceae</taxon>
        <taxon>Brevibacillus</taxon>
    </lineage>
</organism>
<evidence type="ECO:0000259" key="4">
    <source>
        <dbReference type="PROSITE" id="PS50883"/>
    </source>
</evidence>
<feature type="domain" description="GGDEF" evidence="5">
    <location>
        <begin position="430"/>
        <end position="563"/>
    </location>
</feature>
<dbReference type="InterPro" id="IPR052155">
    <property type="entry name" value="Biofilm_reg_signaling"/>
</dbReference>
<dbReference type="PATRIC" id="fig|1300222.3.peg.1580"/>
<evidence type="ECO:0000313" key="7">
    <source>
        <dbReference type="Proteomes" id="UP000012081"/>
    </source>
</evidence>
<evidence type="ECO:0000259" key="2">
    <source>
        <dbReference type="PROSITE" id="PS50112"/>
    </source>
</evidence>
<evidence type="ECO:0000256" key="1">
    <source>
        <dbReference type="SAM" id="Phobius"/>
    </source>
</evidence>
<dbReference type="Pfam" id="PF00563">
    <property type="entry name" value="EAL"/>
    <property type="match status" value="1"/>
</dbReference>
<dbReference type="SMART" id="SM00052">
    <property type="entry name" value="EAL"/>
    <property type="match status" value="1"/>
</dbReference>
<keyword evidence="1" id="KW-0812">Transmembrane</keyword>
<dbReference type="EMBL" id="APBN01000002">
    <property type="protein sequence ID" value="EMT53877.1"/>
    <property type="molecule type" value="Genomic_DNA"/>
</dbReference>
<dbReference type="SMART" id="SM00267">
    <property type="entry name" value="GGDEF"/>
    <property type="match status" value="1"/>
</dbReference>
<dbReference type="CDD" id="cd01948">
    <property type="entry name" value="EAL"/>
    <property type="match status" value="1"/>
</dbReference>
<feature type="transmembrane region" description="Helical" evidence="1">
    <location>
        <begin position="133"/>
        <end position="151"/>
    </location>
</feature>
<dbReference type="InterPro" id="IPR000160">
    <property type="entry name" value="GGDEF_dom"/>
</dbReference>
<dbReference type="SUPFAM" id="SSF55785">
    <property type="entry name" value="PYP-like sensor domain (PAS domain)"/>
    <property type="match status" value="1"/>
</dbReference>
<dbReference type="InterPro" id="IPR029787">
    <property type="entry name" value="Nucleotide_cyclase"/>
</dbReference>
<dbReference type="Pfam" id="PF00990">
    <property type="entry name" value="GGDEF"/>
    <property type="match status" value="1"/>
</dbReference>
<keyword evidence="7" id="KW-1185">Reference proteome</keyword>
<reference evidence="6 7" key="1">
    <citation type="submission" date="2013-03" db="EMBL/GenBank/DDBJ databases">
        <title>Assembly of a new bacterial strain Brevibacillus borstelensis AK1.</title>
        <authorList>
            <person name="Rajan I."/>
            <person name="PoliReddy D."/>
            <person name="Sugumar T."/>
            <person name="Rathinam K."/>
            <person name="Alqarawi S."/>
            <person name="Khalil A.B."/>
            <person name="Sivakumar N."/>
        </authorList>
    </citation>
    <scope>NUCLEOTIDE SEQUENCE [LARGE SCALE GENOMIC DNA]</scope>
    <source>
        <strain evidence="6 7">AK1</strain>
    </source>
</reference>
<dbReference type="CDD" id="cd00130">
    <property type="entry name" value="PAS"/>
    <property type="match status" value="1"/>
</dbReference>
<dbReference type="SUPFAM" id="SSF55073">
    <property type="entry name" value="Nucleotide cyclase"/>
    <property type="match status" value="1"/>
</dbReference>
<dbReference type="NCBIfam" id="TIGR00229">
    <property type="entry name" value="sensory_box"/>
    <property type="match status" value="1"/>
</dbReference>
<dbReference type="Proteomes" id="UP000012081">
    <property type="component" value="Unassembled WGS sequence"/>
</dbReference>
<sequence length="830" mass="93639">MVYAVLAIALFILVSLVEIPFSMTMTSEEVQSLYRMLEFFSIMVAISIAFQGWMLFPVTMSRHRLLIGALFLVVGVLDLQHTINYQGLSFFGGESSVQKATWCWVLSRFICSIFILVILSTKDKEISVYQRKPVFSFVILLLILIFTWLGTQSERLPLLITEQQEVTLLKAGMEYAASFFNLAGAVLFALLYRRDKNPTMLRFATASVYLMLGGLVFTQNQTGDDWYTIMGHVFKFCGYYTIMKAIYVSTIEEPFRRRREAELALSKSEKQLKTITNTLGEGVIVVDRAGSITFVNPEAERLLSWMKEELLGRDIRWIAQYKPPCDGAVAYETSPILQVLANGKKRRVEDAMFFRKDRSSFPVAYITSPIIEDNQVIGAVTAFRDITDSKKAEETIEKLAFFDNITDLPNRFLLEKQLAEAIREAREKKMLGAVLFVDLDRFKTINDSLGHGIGDELLKSAAERIQKCIEGKYSVARFGGDEFVIMLSEIDHVNTVMRISSSLIAEMSQPFFINGHELFTTVSIGVSLFPKDGTDPQTLIKLADVAMYKAKRLGGNHYQLYKEEMNTLTPERLALENALHHALERNELELYYQPQIETKTGRIVGMEALIRWNHPEQGVISPGVFIPLAEETGLIIPIGEWVLETACRQNKSWQEAGAPKVRVAVNLSAAQFYQEEIVDKVKSVLETSGLAAECLELEITESIAMHSVDRVIETFRELHKVGIQVSMDDFGTGYSSLSYLKHFPIKRLKIDQSFIRGIPSRADDAAIASSIIVMAHSLGLQVLGEGVETEEQRQFLAERGCDEMQGYLFSKPVPAKQAEELLKKQTVVNN</sequence>
<dbReference type="CDD" id="cd01949">
    <property type="entry name" value="GGDEF"/>
    <property type="match status" value="1"/>
</dbReference>
<dbReference type="PANTHER" id="PTHR44757">
    <property type="entry name" value="DIGUANYLATE CYCLASE DGCP"/>
    <property type="match status" value="1"/>
</dbReference>
<dbReference type="InterPro" id="IPR000014">
    <property type="entry name" value="PAS"/>
</dbReference>
<dbReference type="NCBIfam" id="TIGR00254">
    <property type="entry name" value="GGDEF"/>
    <property type="match status" value="1"/>
</dbReference>
<dbReference type="InterPro" id="IPR043128">
    <property type="entry name" value="Rev_trsase/Diguanyl_cyclase"/>
</dbReference>
<dbReference type="Gene3D" id="3.30.70.270">
    <property type="match status" value="1"/>
</dbReference>
<feature type="transmembrane region" description="Helical" evidence="1">
    <location>
        <begin position="65"/>
        <end position="83"/>
    </location>
</feature>
<feature type="domain" description="PAC" evidence="3">
    <location>
        <begin position="347"/>
        <end position="398"/>
    </location>
</feature>
<dbReference type="InterPro" id="IPR001633">
    <property type="entry name" value="EAL_dom"/>
</dbReference>
<dbReference type="InterPro" id="IPR035965">
    <property type="entry name" value="PAS-like_dom_sf"/>
</dbReference>
<feature type="transmembrane region" description="Helical" evidence="1">
    <location>
        <begin position="171"/>
        <end position="192"/>
    </location>
</feature>
<dbReference type="STRING" id="1300222.I532_07675"/>
<dbReference type="FunFam" id="3.20.20.450:FF:000001">
    <property type="entry name" value="Cyclic di-GMP phosphodiesterase yahA"/>
    <property type="match status" value="1"/>
</dbReference>
<protein>
    <submittedName>
        <fullName evidence="6">PAS/PAC sensor-containing diguanylate cyclase/phosphodiesterase</fullName>
    </submittedName>
</protein>